<evidence type="ECO:0000259" key="4">
    <source>
        <dbReference type="PROSITE" id="PS51272"/>
    </source>
</evidence>
<dbReference type="EMBL" id="JANFZH010000008">
    <property type="protein sequence ID" value="MCQ4839249.1"/>
    <property type="molecule type" value="Genomic_DNA"/>
</dbReference>
<sequence length="1579" mass="168873">MKKGFCRRKALSLALAFCLALPGTALAAEPGPVEKVTVQGYQETDASEFYGLFTHSDSEVTVTVKNDAKQNGNGWEQAGFTHAGRPVVQSSAESGKYAGLALEVNRPGYLVYDYTLASKSSSSLYHKTAANLTKTSGTTSYTNLSSSGARTDYQDEGEVAAGAWKTAVVDLTDANTSNRVLWLEHYRSPSDKNPIARAYVSNLRFYESLESLPEAYKATVDFRFNPEHGYVESKYYSKKTNIETPSVLVFPIYSKLYLYFRYEEGIDVQGWKVTDSEGNTVKEDPEYSILSIPLEKPDTYTAALQSVPIAPAPEKMELYCRDPAGAWSLLAGDVADFDGYWWSQAYEKDKSREWKIKVIKGAAAYDSVTVTDNGEPAALNEEGCYELTPGNAQHVVEFRFRKQDFSDCVRTVLLWPTVTLEEGIPGSEELEFLTDDPLQLYWGKGYPWQYSNGLSTPERTVFATTNQEAYLFSSWLSVTAKNPGILSFDYMVDGSEENDLKIAVEDGNELVTISGKKGWTHLEIPLEAAEGSQTVTLDYTNWDKESTDSYAAFSNMKFETGTAELNLTVKGTGTVTGLQPGANSAAVGSTVKLTAVPGENNQFLGWLDEKNELLSLEAEFELMVREDKQITALFADPRNAVAQAGIELFDTLPEAFDALKTEGGTVRLIRDLTLQENLEVPEKTTLLVPCSEFDTGYDAQTGYNPDGTETSPATGVSPKAKLFKTLTVPEGVTLTVKGTVLVNAVTGRPGAGHYDMDVTGGYGQIELGGGIQIPSGGVLDVCGYVKGGGTVTVKSGGEVRDLYVVRNWRGGSQAFEVFPSVYPMNQADMHNITAETRIEAGGSLVGTVKMYASGSYYYTRFPQVDSKNGLIRLQEGGAAVKTYDAKSGREKLALSGGGTVASSTLEIVGMDLSTAGFLYPVDGDMDFELISGDWTVSERLKFMPGAQVAVDNGASLTIAEKTGHDGSLRNQVVFYDSFQPEDPKNTSTTAYPKDRGAAVLTLEGGASLTVNGSFAGKILPGRSASAESPVQIVTGENCGLTVNSLEANGYCNGTRELLFAAGLGTEAQGMAAGEDYLCYYEDGALVVKDRATQSFEGACAALAEAEPPATSLKGEAALIGYITDWTRGLVREEAITVAVELTEGGYVEPEAGTAENPSGTPGSFAFTITLSQEGLEPYTTGVMTLTLVAAPYTPPSSGGGGGSSVTEETVTNPDGSQTTIVTDPGAGTVTETTRGTDGSVAVKVTRDDGSVTESRETASGAHAETEIGADGSVGIEAGVPSTAIENGERSVETAAGTITLPEAAGGETSFVLRVVPSAGGIADIWLEIRVNGVPLSDLSGMQLRIDLKRLLEEKKQLSLRGDGGDAVEAGLRPGLVAVEADRVLPNSYVTGTELVLRGVTGGTLRVEERAVRFEDVPESFWGAGDIAFAAARELLQGTGPAEFSPEEHLTRAMLMTVLARIEGIDTQGTPWYEKGIQWAVETGVSDGSEPHAPITREQLVTMLYRYFRTRSDAVQSDNSATLSGFADGGTVNSWAAEALGWAVERGIVRGKEGNRIDPQGTATRAETAAMLQRFLLLES</sequence>
<keyword evidence="6" id="KW-1185">Reference proteome</keyword>
<proteinExistence type="predicted"/>
<dbReference type="InterPro" id="IPR044060">
    <property type="entry name" value="Bacterial_rp_domain"/>
</dbReference>
<evidence type="ECO:0000313" key="5">
    <source>
        <dbReference type="EMBL" id="MCQ4839249.1"/>
    </source>
</evidence>
<gene>
    <name evidence="5" type="ORF">NE695_04890</name>
</gene>
<feature type="domain" description="SLH" evidence="4">
    <location>
        <begin position="1522"/>
        <end position="1579"/>
    </location>
</feature>
<feature type="chain" id="PRO_5045569236" evidence="3">
    <location>
        <begin position="28"/>
        <end position="1579"/>
    </location>
</feature>
<feature type="domain" description="SLH" evidence="4">
    <location>
        <begin position="1409"/>
        <end position="1472"/>
    </location>
</feature>
<dbReference type="Pfam" id="PF00395">
    <property type="entry name" value="SLH"/>
    <property type="match status" value="2"/>
</dbReference>
<feature type="signal peptide" evidence="3">
    <location>
        <begin position="1"/>
        <end position="27"/>
    </location>
</feature>
<feature type="compositionally biased region" description="Polar residues" evidence="2">
    <location>
        <begin position="1205"/>
        <end position="1221"/>
    </location>
</feature>
<dbReference type="Proteomes" id="UP001524473">
    <property type="component" value="Unassembled WGS sequence"/>
</dbReference>
<evidence type="ECO:0000256" key="3">
    <source>
        <dbReference type="SAM" id="SignalP"/>
    </source>
</evidence>
<evidence type="ECO:0000256" key="1">
    <source>
        <dbReference type="ARBA" id="ARBA00022737"/>
    </source>
</evidence>
<name>A0ABT1RX50_9FIRM</name>
<evidence type="ECO:0000256" key="2">
    <source>
        <dbReference type="SAM" id="MobiDB-lite"/>
    </source>
</evidence>
<dbReference type="Pfam" id="PF18998">
    <property type="entry name" value="Flg_new_2"/>
    <property type="match status" value="1"/>
</dbReference>
<protein>
    <submittedName>
        <fullName evidence="5">S-layer homology domain-containing protein</fullName>
    </submittedName>
</protein>
<evidence type="ECO:0000313" key="6">
    <source>
        <dbReference type="Proteomes" id="UP001524473"/>
    </source>
</evidence>
<accession>A0ABT1RX50</accession>
<organism evidence="5 6">
    <name type="scientific">Neglectibacter timonensis</name>
    <dbReference type="NCBI Taxonomy" id="1776382"/>
    <lineage>
        <taxon>Bacteria</taxon>
        <taxon>Bacillati</taxon>
        <taxon>Bacillota</taxon>
        <taxon>Clostridia</taxon>
        <taxon>Eubacteriales</taxon>
        <taxon>Oscillospiraceae</taxon>
        <taxon>Neglectibacter</taxon>
    </lineage>
</organism>
<reference evidence="5 6" key="1">
    <citation type="submission" date="2022-06" db="EMBL/GenBank/DDBJ databases">
        <title>Isolation of gut microbiota from human fecal samples.</title>
        <authorList>
            <person name="Pamer E.G."/>
            <person name="Barat B."/>
            <person name="Waligurski E."/>
            <person name="Medina S."/>
            <person name="Paddock L."/>
            <person name="Mostad J."/>
        </authorList>
    </citation>
    <scope>NUCLEOTIDE SEQUENCE [LARGE SCALE GENOMIC DNA]</scope>
    <source>
        <strain evidence="5 6">DFI.9.73</strain>
    </source>
</reference>
<dbReference type="InterPro" id="IPR001119">
    <property type="entry name" value="SLH_dom"/>
</dbReference>
<dbReference type="RefSeq" id="WP_256191644.1">
    <property type="nucleotide sequence ID" value="NZ_JANFZG010000009.1"/>
</dbReference>
<keyword evidence="3" id="KW-0732">Signal</keyword>
<comment type="caution">
    <text evidence="5">The sequence shown here is derived from an EMBL/GenBank/DDBJ whole genome shotgun (WGS) entry which is preliminary data.</text>
</comment>
<feature type="region of interest" description="Disordered" evidence="2">
    <location>
        <begin position="1194"/>
        <end position="1234"/>
    </location>
</feature>
<dbReference type="PROSITE" id="PS51272">
    <property type="entry name" value="SLH"/>
    <property type="match status" value="2"/>
</dbReference>
<keyword evidence="1" id="KW-0677">Repeat</keyword>